<keyword evidence="7 14" id="KW-0812">Transmembrane</keyword>
<dbReference type="EMBL" id="CP128986">
    <property type="protein sequence ID" value="WOC13276.1"/>
    <property type="molecule type" value="Genomic_DNA"/>
</dbReference>
<dbReference type="RefSeq" id="WP_420039108.1">
    <property type="nucleotide sequence ID" value="NZ_CP128986.1"/>
</dbReference>
<dbReference type="SMART" id="SM00091">
    <property type="entry name" value="PAS"/>
    <property type="match status" value="1"/>
</dbReference>
<dbReference type="SUPFAM" id="SSF103190">
    <property type="entry name" value="Sensory domain-like"/>
    <property type="match status" value="1"/>
</dbReference>
<evidence type="ECO:0000256" key="9">
    <source>
        <dbReference type="ARBA" id="ARBA00022777"/>
    </source>
</evidence>
<comment type="catalytic activity">
    <reaction evidence="1">
        <text>ATP + protein L-histidine = ADP + protein N-phospho-L-histidine.</text>
        <dbReference type="EC" id="2.7.13.3"/>
    </reaction>
</comment>
<proteinExistence type="predicted"/>
<evidence type="ECO:0000256" key="14">
    <source>
        <dbReference type="SAM" id="Phobius"/>
    </source>
</evidence>
<dbReference type="InterPro" id="IPR033463">
    <property type="entry name" value="sCache_3"/>
</dbReference>
<keyword evidence="11 14" id="KW-1133">Transmembrane helix</keyword>
<organism evidence="16">
    <name type="scientific">Gordonia sp. MP11Mi</name>
    <dbReference type="NCBI Taxonomy" id="3022769"/>
    <lineage>
        <taxon>Bacteria</taxon>
        <taxon>Bacillati</taxon>
        <taxon>Actinomycetota</taxon>
        <taxon>Actinomycetes</taxon>
        <taxon>Mycobacteriales</taxon>
        <taxon>Gordoniaceae</taxon>
        <taxon>Gordonia</taxon>
    </lineage>
</organism>
<keyword evidence="10" id="KW-0067">ATP-binding</keyword>
<evidence type="ECO:0000256" key="1">
    <source>
        <dbReference type="ARBA" id="ARBA00000085"/>
    </source>
</evidence>
<dbReference type="GO" id="GO:0005524">
    <property type="term" value="F:ATP binding"/>
    <property type="evidence" value="ECO:0007669"/>
    <property type="project" value="UniProtKB-KW"/>
</dbReference>
<evidence type="ECO:0000256" key="11">
    <source>
        <dbReference type="ARBA" id="ARBA00022989"/>
    </source>
</evidence>
<evidence type="ECO:0000256" key="5">
    <source>
        <dbReference type="ARBA" id="ARBA00022553"/>
    </source>
</evidence>
<keyword evidence="6 16" id="KW-0808">Transferase</keyword>
<protein>
    <recommendedName>
        <fullName evidence="3">histidine kinase</fullName>
        <ecNumber evidence="3">2.7.13.3</ecNumber>
    </recommendedName>
</protein>
<dbReference type="GO" id="GO:0000155">
    <property type="term" value="F:phosphorelay sensor kinase activity"/>
    <property type="evidence" value="ECO:0007669"/>
    <property type="project" value="InterPro"/>
</dbReference>
<accession>A0AA97CY95</accession>
<dbReference type="InterPro" id="IPR050428">
    <property type="entry name" value="TCS_sensor_his_kinase"/>
</dbReference>
<evidence type="ECO:0000256" key="10">
    <source>
        <dbReference type="ARBA" id="ARBA00022840"/>
    </source>
</evidence>
<dbReference type="GO" id="GO:0005886">
    <property type="term" value="C:plasma membrane"/>
    <property type="evidence" value="ECO:0007669"/>
    <property type="project" value="UniProtKB-SubCell"/>
</dbReference>
<dbReference type="InterPro" id="IPR005467">
    <property type="entry name" value="His_kinase_dom"/>
</dbReference>
<evidence type="ECO:0000256" key="12">
    <source>
        <dbReference type="ARBA" id="ARBA00023012"/>
    </source>
</evidence>
<dbReference type="SUPFAM" id="SSF55874">
    <property type="entry name" value="ATPase domain of HSP90 chaperone/DNA topoisomerase II/histidine kinase"/>
    <property type="match status" value="1"/>
</dbReference>
<dbReference type="AlphaFoldDB" id="A0AA97CY95"/>
<keyword evidence="5" id="KW-0597">Phosphoprotein</keyword>
<evidence type="ECO:0000256" key="8">
    <source>
        <dbReference type="ARBA" id="ARBA00022741"/>
    </source>
</evidence>
<dbReference type="Gene3D" id="3.30.565.10">
    <property type="entry name" value="Histidine kinase-like ATPase, C-terminal domain"/>
    <property type="match status" value="1"/>
</dbReference>
<keyword evidence="13 14" id="KW-0472">Membrane</keyword>
<keyword evidence="4" id="KW-1003">Cell membrane</keyword>
<gene>
    <name evidence="16" type="primary">dcuS_1</name>
    <name evidence="16" type="ORF">MP11Mi_23770</name>
</gene>
<feature type="domain" description="Histidine kinase" evidence="15">
    <location>
        <begin position="329"/>
        <end position="549"/>
    </location>
</feature>
<dbReference type="InterPro" id="IPR039506">
    <property type="entry name" value="SPOB_a"/>
</dbReference>
<reference evidence="16" key="1">
    <citation type="submission" date="2023-06" db="EMBL/GenBank/DDBJ databases">
        <title>Gordonia sp. nov. and Pseudochrobactrum sp. nov., two species isolated from the burying beetle Nicrophorus vespilloides.</title>
        <authorList>
            <person name="Poehlein A."/>
            <person name="Guzman J."/>
            <person name="Daniel R."/>
            <person name="Vilcinskas A."/>
        </authorList>
    </citation>
    <scope>NUCLEOTIDE SEQUENCE</scope>
    <source>
        <strain evidence="16">MP11Mi</strain>
    </source>
</reference>
<comment type="subcellular location">
    <subcellularLocation>
        <location evidence="2">Cell membrane</location>
        <topology evidence="2">Multi-pass membrane protein</topology>
    </subcellularLocation>
</comment>
<dbReference type="InterPro" id="IPR029151">
    <property type="entry name" value="Sensor-like_sf"/>
</dbReference>
<evidence type="ECO:0000256" key="4">
    <source>
        <dbReference type="ARBA" id="ARBA00022475"/>
    </source>
</evidence>
<evidence type="ECO:0000256" key="6">
    <source>
        <dbReference type="ARBA" id="ARBA00022679"/>
    </source>
</evidence>
<dbReference type="SUPFAM" id="SSF55890">
    <property type="entry name" value="Sporulation response regulatory protein Spo0B"/>
    <property type="match status" value="1"/>
</dbReference>
<dbReference type="InterPro" id="IPR003594">
    <property type="entry name" value="HATPase_dom"/>
</dbReference>
<dbReference type="PANTHER" id="PTHR45436">
    <property type="entry name" value="SENSOR HISTIDINE KINASE YKOH"/>
    <property type="match status" value="1"/>
</dbReference>
<keyword evidence="12" id="KW-0902">Two-component regulatory system</keyword>
<evidence type="ECO:0000313" key="16">
    <source>
        <dbReference type="EMBL" id="WOC13276.1"/>
    </source>
</evidence>
<dbReference type="PROSITE" id="PS50109">
    <property type="entry name" value="HIS_KIN"/>
    <property type="match status" value="1"/>
</dbReference>
<sequence>MPRANTDTRPVRRPGRVSLVAQVLLMQIAVLVVSLTVGFGWHISKVDDDMRTEHAERALAVSRAVAADPDVRKLLGALQGRDLDAAALTSGVLQREAVDIAQRTGVLFVVIANADGIRVAHPDPDEIGEHVSTDPRQVLDGEDVIDTDRGTLGESVRGKAPVHDDDGKLVGFVSTGISTQRVADATRHYIAVTVGLAAAALAIGVVGAVLIARRWRRLTLGLEPDDLVDLVGEQRAVLHSLADGVLAIDERGRLRMINDRARELLDVDAPVETDVDELGLSPRIRRVLQAPQHEPIAATVGDRVVVMSSHRVDADGRDLGMVLSVIDRTDIEDLTRELDAVRTMSEALRAQRHETANRFHVLAGLLRQGDVDEAADYLAEVTGSAGRSGLSGLENVVEPHLHAFLDAKAVLARERGVAVTLGPQTWVAGTLTSPVAATTVVGNLLDNAIDAAATGTGAAVDVELLTDGDTLWVTVADTGDGIAFDDPSDVFAEGVSSKARGSAPAGRGMGLALARQICLRHGGDIRIADPGGPGASQRTVFVADLPDVMTEGDLR</sequence>
<keyword evidence="8" id="KW-0547">Nucleotide-binding</keyword>
<evidence type="ECO:0000256" key="3">
    <source>
        <dbReference type="ARBA" id="ARBA00012438"/>
    </source>
</evidence>
<dbReference type="SMART" id="SM00387">
    <property type="entry name" value="HATPase_c"/>
    <property type="match status" value="1"/>
</dbReference>
<dbReference type="InterPro" id="IPR016120">
    <property type="entry name" value="Sig_transdc_His_kin_SpoOB"/>
</dbReference>
<dbReference type="Gene3D" id="3.30.450.20">
    <property type="entry name" value="PAS domain"/>
    <property type="match status" value="2"/>
</dbReference>
<dbReference type="Gene3D" id="1.10.287.130">
    <property type="match status" value="1"/>
</dbReference>
<keyword evidence="9 16" id="KW-0418">Kinase</keyword>
<dbReference type="InterPro" id="IPR000014">
    <property type="entry name" value="PAS"/>
</dbReference>
<dbReference type="InterPro" id="IPR036890">
    <property type="entry name" value="HATPase_C_sf"/>
</dbReference>
<evidence type="ECO:0000259" key="15">
    <source>
        <dbReference type="PROSITE" id="PS50109"/>
    </source>
</evidence>
<evidence type="ECO:0000256" key="13">
    <source>
        <dbReference type="ARBA" id="ARBA00023136"/>
    </source>
</evidence>
<feature type="transmembrane region" description="Helical" evidence="14">
    <location>
        <begin position="189"/>
        <end position="212"/>
    </location>
</feature>
<dbReference type="EC" id="2.7.13.3" evidence="3"/>
<dbReference type="Pfam" id="PF13188">
    <property type="entry name" value="PAS_8"/>
    <property type="match status" value="1"/>
</dbReference>
<evidence type="ECO:0000256" key="2">
    <source>
        <dbReference type="ARBA" id="ARBA00004651"/>
    </source>
</evidence>
<feature type="transmembrane region" description="Helical" evidence="14">
    <location>
        <begin position="20"/>
        <end position="41"/>
    </location>
</feature>
<dbReference type="Pfam" id="PF17203">
    <property type="entry name" value="sCache_3_2"/>
    <property type="match status" value="1"/>
</dbReference>
<dbReference type="PANTHER" id="PTHR45436:SF5">
    <property type="entry name" value="SENSOR HISTIDINE KINASE TRCS"/>
    <property type="match status" value="1"/>
</dbReference>
<dbReference type="InterPro" id="IPR004358">
    <property type="entry name" value="Sig_transdc_His_kin-like_C"/>
</dbReference>
<dbReference type="PRINTS" id="PR00344">
    <property type="entry name" value="BCTRLSENSOR"/>
</dbReference>
<evidence type="ECO:0000256" key="7">
    <source>
        <dbReference type="ARBA" id="ARBA00022692"/>
    </source>
</evidence>
<dbReference type="Pfam" id="PF14689">
    <property type="entry name" value="SPOB_a"/>
    <property type="match status" value="1"/>
</dbReference>
<name>A0AA97CY95_9ACTN</name>
<dbReference type="Pfam" id="PF02518">
    <property type="entry name" value="HATPase_c"/>
    <property type="match status" value="1"/>
</dbReference>